<dbReference type="Gene3D" id="2.60.40.1220">
    <property type="match status" value="1"/>
</dbReference>
<dbReference type="InterPro" id="IPR025965">
    <property type="entry name" value="FlgD/Vpr_Ig-like"/>
</dbReference>
<dbReference type="InterPro" id="IPR014755">
    <property type="entry name" value="Cu-Rt/internalin_Ig-like"/>
</dbReference>
<evidence type="ECO:0000259" key="3">
    <source>
        <dbReference type="PROSITE" id="PS51841"/>
    </source>
</evidence>
<comment type="caution">
    <text evidence="4">The sequence shown here is derived from an EMBL/GenBank/DDBJ whole genome shotgun (WGS) entry which is preliminary data.</text>
</comment>
<evidence type="ECO:0000256" key="1">
    <source>
        <dbReference type="ARBA" id="ARBA00022729"/>
    </source>
</evidence>
<feature type="compositionally biased region" description="Polar residues" evidence="2">
    <location>
        <begin position="162"/>
        <end position="183"/>
    </location>
</feature>
<protein>
    <recommendedName>
        <fullName evidence="3">LTD domain-containing protein</fullName>
    </recommendedName>
</protein>
<proteinExistence type="predicted"/>
<evidence type="ECO:0000313" key="4">
    <source>
        <dbReference type="EMBL" id="MCS3676702.1"/>
    </source>
</evidence>
<feature type="compositionally biased region" description="Polar residues" evidence="2">
    <location>
        <begin position="424"/>
        <end position="433"/>
    </location>
</feature>
<feature type="compositionally biased region" description="Basic and acidic residues" evidence="2">
    <location>
        <begin position="411"/>
        <end position="422"/>
    </location>
</feature>
<dbReference type="Gene3D" id="2.60.40.4070">
    <property type="match status" value="1"/>
</dbReference>
<feature type="compositionally biased region" description="Low complexity" evidence="2">
    <location>
        <begin position="722"/>
        <end position="741"/>
    </location>
</feature>
<feature type="region of interest" description="Disordered" evidence="2">
    <location>
        <begin position="700"/>
        <end position="746"/>
    </location>
</feature>
<evidence type="ECO:0000256" key="2">
    <source>
        <dbReference type="SAM" id="MobiDB-lite"/>
    </source>
</evidence>
<keyword evidence="1" id="KW-0732">Signal</keyword>
<dbReference type="EMBL" id="JANUAU010000002">
    <property type="protein sequence ID" value="MCS3676702.1"/>
    <property type="molecule type" value="Genomic_DNA"/>
</dbReference>
<dbReference type="InterPro" id="IPR001322">
    <property type="entry name" value="Lamin_tail_dom"/>
</dbReference>
<dbReference type="PROSITE" id="PS51841">
    <property type="entry name" value="LTD"/>
    <property type="match status" value="1"/>
</dbReference>
<dbReference type="Pfam" id="PF00932">
    <property type="entry name" value="LTD"/>
    <property type="match status" value="2"/>
</dbReference>
<feature type="domain" description="LTD" evidence="3">
    <location>
        <begin position="282"/>
        <end position="423"/>
    </location>
</feature>
<organism evidence="4 5">
    <name type="scientific">Salinibacter ruber</name>
    <dbReference type="NCBI Taxonomy" id="146919"/>
    <lineage>
        <taxon>Bacteria</taxon>
        <taxon>Pseudomonadati</taxon>
        <taxon>Rhodothermota</taxon>
        <taxon>Rhodothermia</taxon>
        <taxon>Rhodothermales</taxon>
        <taxon>Salinibacteraceae</taxon>
        <taxon>Salinibacter</taxon>
    </lineage>
</organism>
<sequence>MRSLLWGSILLLGLGGGLSPRPGTAQPEPGAVVINEVLYAPSPSTNEFIELYNRSGGPIALDELAFADANRSYEPVARTDTTVRDGTHVVLVRDPKAFTAAFPSTTFLTPDDWPALNNGGDTVYLRHAPSDTPLDSVPYDPSWGGGDGRSLERIDPGGPSDTDANFASSEAASGATPGTQNSVYAPDETPPSLARAVPSQNGDSITVVFSEPVAPASISPEAFRLDSADAPAIVTAQIDDGRPAQVRCALGSPLSTGEYRLVATGVADRRGNVRDEDSAPLSYVVADTPAPADVVVSEIMYAPSVASNEFIEVYNRSDKTLDLGALQYADDARNFAPAAPPLTPFRPGQYAVLVRDEEAFAETYPSVEFVASRGWDALNNGGDTVVLRHAPSGTPLDAVPFAASWGGSDGRSLERIDPRGPSDEASNFASSTAPDGATPGAQNSRFAPDTAPPRPTFAEQVDSLTAAVVFNEPIRGESVRPARFQFEDVAVTQTQVRADSIVRLSLSDRPTGEAVLVAEVQDRVGNRLDRASVPFARRPTPGTLVLNELLFDPRADDFDDRPNQVEYVELRNLTDHTLTLTGLTLTDRPTETGTADTLRVGRRRGLAPGGFAVVAAAPKGAFTPQSSQLAAAFPDAPLGSDSVAYLPVQAPTLGLRNDGDRVRVHRRDTAVVADVAYSPDWHTAGLADPKGTALERISTTAGAEAADNWTSSTASAGGTPGAPNDASLAPPDDAPSAPGLAIRPSPFSIEQDGATRIQYTLSARPSLIRVRIYDARGRRVRTLEEARLAGRSGELVWNGRNDAGDRVRIGPYVVLLEAVQADGGTTTELKETVVVARPLN</sequence>
<dbReference type="AlphaFoldDB" id="A0A9X2PTT9"/>
<dbReference type="RefSeq" id="WP_259079438.1">
    <property type="nucleotide sequence ID" value="NZ_JANUAU010000002.1"/>
</dbReference>
<gene>
    <name evidence="4" type="ORF">GGP71_000609</name>
</gene>
<reference evidence="4" key="1">
    <citation type="submission" date="2022-08" db="EMBL/GenBank/DDBJ databases">
        <title>Genomic Encyclopedia of Type Strains, Phase V (KMG-V): Genome sequencing to study the core and pangenomes of soil and plant-associated prokaryotes.</title>
        <authorList>
            <person name="Whitman W."/>
        </authorList>
    </citation>
    <scope>NUCLEOTIDE SEQUENCE</scope>
    <source>
        <strain evidence="4">0</strain>
    </source>
</reference>
<evidence type="ECO:0000313" key="5">
    <source>
        <dbReference type="Proteomes" id="UP001155027"/>
    </source>
</evidence>
<accession>A0A9X2PTT9</accession>
<dbReference type="Proteomes" id="UP001155027">
    <property type="component" value="Unassembled WGS sequence"/>
</dbReference>
<name>A0A9X2PTT9_9BACT</name>
<feature type="region of interest" description="Disordered" evidence="2">
    <location>
        <begin position="127"/>
        <end position="199"/>
    </location>
</feature>
<dbReference type="Pfam" id="PF13860">
    <property type="entry name" value="FlgD_ig"/>
    <property type="match status" value="1"/>
</dbReference>
<feature type="region of interest" description="Disordered" evidence="2">
    <location>
        <begin position="400"/>
        <end position="456"/>
    </location>
</feature>